<feature type="domain" description="Tse2 ADP-ribosyltransferase toxin" evidence="1">
    <location>
        <begin position="40"/>
        <end position="169"/>
    </location>
</feature>
<dbReference type="Pfam" id="PF18648">
    <property type="entry name" value="ADPRTs_Tse2"/>
    <property type="match status" value="1"/>
</dbReference>
<dbReference type="AlphaFoldDB" id="A0AAD7EL15"/>
<organism evidence="2 3">
    <name type="scientific">Mycena albidolilacea</name>
    <dbReference type="NCBI Taxonomy" id="1033008"/>
    <lineage>
        <taxon>Eukaryota</taxon>
        <taxon>Fungi</taxon>
        <taxon>Dikarya</taxon>
        <taxon>Basidiomycota</taxon>
        <taxon>Agaricomycotina</taxon>
        <taxon>Agaricomycetes</taxon>
        <taxon>Agaricomycetidae</taxon>
        <taxon>Agaricales</taxon>
        <taxon>Marasmiineae</taxon>
        <taxon>Mycenaceae</taxon>
        <taxon>Mycena</taxon>
    </lineage>
</organism>
<gene>
    <name evidence="2" type="ORF">DFH08DRAFT_880601</name>
</gene>
<evidence type="ECO:0000259" key="1">
    <source>
        <dbReference type="Pfam" id="PF18648"/>
    </source>
</evidence>
<comment type="caution">
    <text evidence="2">The sequence shown here is derived from an EMBL/GenBank/DDBJ whole genome shotgun (WGS) entry which is preliminary data.</text>
</comment>
<accession>A0AAD7EL15</accession>
<name>A0AAD7EL15_9AGAR</name>
<evidence type="ECO:0000313" key="2">
    <source>
        <dbReference type="EMBL" id="KAJ7334241.1"/>
    </source>
</evidence>
<dbReference type="EMBL" id="JARIHO010000033">
    <property type="protein sequence ID" value="KAJ7334241.1"/>
    <property type="molecule type" value="Genomic_DNA"/>
</dbReference>
<protein>
    <recommendedName>
        <fullName evidence="1">Tse2 ADP-ribosyltransferase toxin domain-containing protein</fullName>
    </recommendedName>
</protein>
<reference evidence="2" key="1">
    <citation type="submission" date="2023-03" db="EMBL/GenBank/DDBJ databases">
        <title>Massive genome expansion in bonnet fungi (Mycena s.s.) driven by repeated elements and novel gene families across ecological guilds.</title>
        <authorList>
            <consortium name="Lawrence Berkeley National Laboratory"/>
            <person name="Harder C.B."/>
            <person name="Miyauchi S."/>
            <person name="Viragh M."/>
            <person name="Kuo A."/>
            <person name="Thoen E."/>
            <person name="Andreopoulos B."/>
            <person name="Lu D."/>
            <person name="Skrede I."/>
            <person name="Drula E."/>
            <person name="Henrissat B."/>
            <person name="Morin E."/>
            <person name="Kohler A."/>
            <person name="Barry K."/>
            <person name="LaButti K."/>
            <person name="Morin E."/>
            <person name="Salamov A."/>
            <person name="Lipzen A."/>
            <person name="Mereny Z."/>
            <person name="Hegedus B."/>
            <person name="Baldrian P."/>
            <person name="Stursova M."/>
            <person name="Weitz H."/>
            <person name="Taylor A."/>
            <person name="Grigoriev I.V."/>
            <person name="Nagy L.G."/>
            <person name="Martin F."/>
            <person name="Kauserud H."/>
        </authorList>
    </citation>
    <scope>NUCLEOTIDE SEQUENCE</scope>
    <source>
        <strain evidence="2">CBHHK002</strain>
    </source>
</reference>
<keyword evidence="3" id="KW-1185">Reference proteome</keyword>
<dbReference type="InterPro" id="IPR041018">
    <property type="entry name" value="ADPRTs_Tse2"/>
</dbReference>
<dbReference type="Proteomes" id="UP001218218">
    <property type="component" value="Unassembled WGS sequence"/>
</dbReference>
<evidence type="ECO:0000313" key="3">
    <source>
        <dbReference type="Proteomes" id="UP001218218"/>
    </source>
</evidence>
<sequence>MLFTSRPRTLLNVASLTRHYAAPAGTRPLIARYTDVVPVELARVQSGRNVRLRDYETQVKLKRFSYDLKLQDGKVLPAKSDNFIGPNGCSLREPLSPTFQEVVRNFRGSDIVISVLAKDTPLPPTLTILHEHSDHYSLQCTEPMTLDELNAELTRFISANSKTMDKEQFDRDYPFSL</sequence>
<proteinExistence type="predicted"/>